<dbReference type="Gene3D" id="3.30.40.10">
    <property type="entry name" value="Zinc/RING finger domain, C3HC4 (zinc finger)"/>
    <property type="match status" value="1"/>
</dbReference>
<dbReference type="EMBL" id="CDMY01000632">
    <property type="protein sequence ID" value="CEM27199.1"/>
    <property type="molecule type" value="Genomic_DNA"/>
</dbReference>
<keyword evidence="5" id="KW-1185">Reference proteome</keyword>
<feature type="compositionally biased region" description="Acidic residues" evidence="2">
    <location>
        <begin position="343"/>
        <end position="354"/>
    </location>
</feature>
<protein>
    <recommendedName>
        <fullName evidence="3">Ubiquitin-like domain-containing protein</fullName>
    </recommendedName>
</protein>
<name>A0A0G4GD61_VITBC</name>
<proteinExistence type="predicted"/>
<evidence type="ECO:0000256" key="1">
    <source>
        <dbReference type="SAM" id="Coils"/>
    </source>
</evidence>
<dbReference type="Gene3D" id="2.60.200.20">
    <property type="match status" value="1"/>
</dbReference>
<reference evidence="4 5" key="1">
    <citation type="submission" date="2014-11" db="EMBL/GenBank/DDBJ databases">
        <authorList>
            <person name="Zhu J."/>
            <person name="Qi W."/>
            <person name="Song R."/>
        </authorList>
    </citation>
    <scope>NUCLEOTIDE SEQUENCE [LARGE SCALE GENOMIC DNA]</scope>
</reference>
<sequence length="465" mass="52402">MQTQPIDGDFYGDFDDDDRASEFFGQEVGHLVLEDTAAPDPPRFAIRKGANDIGRRHQEGLFPVDGHRVDLLVEGDSSLTISRKHAIIRDIETWDAGSGNGTCFANRDNREKPLKLGVRYDLSDGCIIRFGSVRFRFVMVPAFKQWLDSRLMPSPPPMPHPPPPPAASGAVFELERLRAEDACSTVAQLTETIRVKDSELQRHVADKKANAALLTVKDNTITSLKQDNAAHRTRIVKLEQQIATLERERLTDERLRQCGSAAEIECLMGRADEEMGRLAGFKRRAEALHDEKRREEEESDRMCLACKGREKTVTLPCGHVCYCRECYRRILLGPPERPADGDGNGDDEDEEMAEEPVPPRCFCKTPFYDVLPTFSNDGDYVLTRPPPRGVRTAYMRVRIKESPTGRQVPLWVRRESLVLHVKAALYHDISKIHLIFGGKTISDELLLAEYGVLGGSTIHMIVTRW</sequence>
<organism evidence="4 5">
    <name type="scientific">Vitrella brassicaformis (strain CCMP3155)</name>
    <dbReference type="NCBI Taxonomy" id="1169540"/>
    <lineage>
        <taxon>Eukaryota</taxon>
        <taxon>Sar</taxon>
        <taxon>Alveolata</taxon>
        <taxon>Colpodellida</taxon>
        <taxon>Vitrellaceae</taxon>
        <taxon>Vitrella</taxon>
    </lineage>
</organism>
<dbReference type="InterPro" id="IPR029071">
    <property type="entry name" value="Ubiquitin-like_domsf"/>
</dbReference>
<dbReference type="InterPro" id="IPR000253">
    <property type="entry name" value="FHA_dom"/>
</dbReference>
<dbReference type="Pfam" id="PF00498">
    <property type="entry name" value="FHA"/>
    <property type="match status" value="1"/>
</dbReference>
<evidence type="ECO:0000313" key="5">
    <source>
        <dbReference type="Proteomes" id="UP000041254"/>
    </source>
</evidence>
<dbReference type="AlphaFoldDB" id="A0A0G4GD61"/>
<dbReference type="InterPro" id="IPR013083">
    <property type="entry name" value="Znf_RING/FYVE/PHD"/>
</dbReference>
<dbReference type="PROSITE" id="PS50053">
    <property type="entry name" value="UBIQUITIN_2"/>
    <property type="match status" value="1"/>
</dbReference>
<dbReference type="InParanoid" id="A0A0G4GD61"/>
<dbReference type="Gene3D" id="3.10.20.90">
    <property type="entry name" value="Phosphatidylinositol 3-kinase Catalytic Subunit, Chain A, domain 1"/>
    <property type="match status" value="1"/>
</dbReference>
<feature type="domain" description="Ubiquitin-like" evidence="3">
    <location>
        <begin position="430"/>
        <end position="465"/>
    </location>
</feature>
<dbReference type="CDD" id="cd00060">
    <property type="entry name" value="FHA"/>
    <property type="match status" value="1"/>
</dbReference>
<feature type="coiled-coil region" evidence="1">
    <location>
        <begin position="221"/>
        <end position="298"/>
    </location>
</feature>
<evidence type="ECO:0000313" key="4">
    <source>
        <dbReference type="EMBL" id="CEM27199.1"/>
    </source>
</evidence>
<dbReference type="InterPro" id="IPR008984">
    <property type="entry name" value="SMAD_FHA_dom_sf"/>
</dbReference>
<dbReference type="Proteomes" id="UP000041254">
    <property type="component" value="Unassembled WGS sequence"/>
</dbReference>
<feature type="region of interest" description="Disordered" evidence="2">
    <location>
        <begin position="337"/>
        <end position="356"/>
    </location>
</feature>
<dbReference type="VEuPathDB" id="CryptoDB:Vbra_9888"/>
<dbReference type="SUPFAM" id="SSF49879">
    <property type="entry name" value="SMAD/FHA domain"/>
    <property type="match status" value="1"/>
</dbReference>
<evidence type="ECO:0000259" key="3">
    <source>
        <dbReference type="PROSITE" id="PS50053"/>
    </source>
</evidence>
<dbReference type="InterPro" id="IPR000626">
    <property type="entry name" value="Ubiquitin-like_dom"/>
</dbReference>
<dbReference type="Pfam" id="PF13920">
    <property type="entry name" value="zf-C3HC4_3"/>
    <property type="match status" value="1"/>
</dbReference>
<evidence type="ECO:0000256" key="2">
    <source>
        <dbReference type="SAM" id="MobiDB-lite"/>
    </source>
</evidence>
<dbReference type="CDD" id="cd17039">
    <property type="entry name" value="Ubl_ubiquitin_like"/>
    <property type="match status" value="1"/>
</dbReference>
<gene>
    <name evidence="4" type="ORF">Vbra_9888</name>
</gene>
<dbReference type="Pfam" id="PF00240">
    <property type="entry name" value="ubiquitin"/>
    <property type="match status" value="1"/>
</dbReference>
<dbReference type="SUPFAM" id="SSF54236">
    <property type="entry name" value="Ubiquitin-like"/>
    <property type="match status" value="1"/>
</dbReference>
<accession>A0A0G4GD61</accession>
<keyword evidence="1" id="KW-0175">Coiled coil</keyword>
<dbReference type="SMART" id="SM00213">
    <property type="entry name" value="UBQ"/>
    <property type="match status" value="1"/>
</dbReference>